<evidence type="ECO:0000256" key="6">
    <source>
        <dbReference type="SAM" id="Phobius"/>
    </source>
</evidence>
<feature type="transmembrane region" description="Helical" evidence="6">
    <location>
        <begin position="83"/>
        <end position="101"/>
    </location>
</feature>
<dbReference type="InterPro" id="IPR001851">
    <property type="entry name" value="ABC_transp_permease"/>
</dbReference>
<keyword evidence="8" id="KW-1185">Reference proteome</keyword>
<evidence type="ECO:0000313" key="7">
    <source>
        <dbReference type="EMBL" id="SHE36964.1"/>
    </source>
</evidence>
<comment type="subcellular location">
    <subcellularLocation>
        <location evidence="1">Cell membrane</location>
        <topology evidence="1">Multi-pass membrane protein</topology>
    </subcellularLocation>
</comment>
<organism evidence="7 8">
    <name type="scientific">Marinitoga hydrogenitolerans (strain DSM 16785 / JCM 12826 / AT1271)</name>
    <dbReference type="NCBI Taxonomy" id="1122195"/>
    <lineage>
        <taxon>Bacteria</taxon>
        <taxon>Thermotogati</taxon>
        <taxon>Thermotogota</taxon>
        <taxon>Thermotogae</taxon>
        <taxon>Petrotogales</taxon>
        <taxon>Petrotogaceae</taxon>
        <taxon>Marinitoga</taxon>
    </lineage>
</organism>
<keyword evidence="2" id="KW-1003">Cell membrane</keyword>
<evidence type="ECO:0000256" key="4">
    <source>
        <dbReference type="ARBA" id="ARBA00022989"/>
    </source>
</evidence>
<feature type="transmembrane region" description="Helical" evidence="6">
    <location>
        <begin position="201"/>
        <end position="224"/>
    </location>
</feature>
<keyword evidence="5 6" id="KW-0472">Membrane</keyword>
<dbReference type="PANTHER" id="PTHR32196:SF69">
    <property type="entry name" value="BRANCHED-CHAIN AMINO ACID TRANSPORT SYSTEM, PERMEASE PROTEIN"/>
    <property type="match status" value="1"/>
</dbReference>
<keyword evidence="3 6" id="KW-0812">Transmembrane</keyword>
<accession>A0A1M4SXL7</accession>
<feature type="transmembrane region" description="Helical" evidence="6">
    <location>
        <begin position="51"/>
        <end position="71"/>
    </location>
</feature>
<dbReference type="CDD" id="cd06574">
    <property type="entry name" value="TM_PBP1_branched-chain-AA_like"/>
    <property type="match status" value="1"/>
</dbReference>
<dbReference type="AlphaFoldDB" id="A0A1M4SXL7"/>
<dbReference type="PANTHER" id="PTHR32196">
    <property type="entry name" value="ABC TRANSPORTER PERMEASE PROTEIN YPHD-RELATED-RELATED"/>
    <property type="match status" value="1"/>
</dbReference>
<dbReference type="STRING" id="1122195.SAMN02745164_00292"/>
<protein>
    <submittedName>
        <fullName evidence="7">ABC transport system permease protein</fullName>
    </submittedName>
</protein>
<evidence type="ECO:0000256" key="3">
    <source>
        <dbReference type="ARBA" id="ARBA00022692"/>
    </source>
</evidence>
<keyword evidence="4 6" id="KW-1133">Transmembrane helix</keyword>
<evidence type="ECO:0000313" key="8">
    <source>
        <dbReference type="Proteomes" id="UP000184334"/>
    </source>
</evidence>
<dbReference type="EMBL" id="FQUI01000003">
    <property type="protein sequence ID" value="SHE36964.1"/>
    <property type="molecule type" value="Genomic_DNA"/>
</dbReference>
<evidence type="ECO:0000256" key="1">
    <source>
        <dbReference type="ARBA" id="ARBA00004651"/>
    </source>
</evidence>
<feature type="transmembrane region" description="Helical" evidence="6">
    <location>
        <begin position="230"/>
        <end position="248"/>
    </location>
</feature>
<feature type="transmembrane region" description="Helical" evidence="6">
    <location>
        <begin position="7"/>
        <end position="25"/>
    </location>
</feature>
<dbReference type="RefSeq" id="WP_072862697.1">
    <property type="nucleotide sequence ID" value="NZ_FQUI01000003.1"/>
</dbReference>
<sequence>MIEIIEQGIILAILSLGVFTTFKIIDTPDLTTDGSYVLGGSITVILLHNNIHWIFALLIGGIFAGISGFFTGLIHTKAKINPLLASILVMIMLYSINIRIMNGPNLSLPKTSVESSVNLSGTKLDFLLENNNNVTLGKDASFSFVNPFETYALLKLSFITILIFLLYYLFLKTELGTLLRAFGSNKQGVLTIGVNPDIISILGLSIGNFLVGISGGLFSIYAGFSDVNMGQGMLVTGLAAVILGEIVFKSDFLLKIPAPLIGGILYQVIISMVIKYGYNIGFKASDLKLATALFIIIVISLRNSEVKKWLNSKISLSFTTTEKPMKKLV</sequence>
<dbReference type="GO" id="GO:0022857">
    <property type="term" value="F:transmembrane transporter activity"/>
    <property type="evidence" value="ECO:0007669"/>
    <property type="project" value="InterPro"/>
</dbReference>
<reference evidence="7" key="1">
    <citation type="submission" date="2016-11" db="EMBL/GenBank/DDBJ databases">
        <authorList>
            <person name="Varghese N."/>
            <person name="Submissions S."/>
        </authorList>
    </citation>
    <scope>NUCLEOTIDE SEQUENCE [LARGE SCALE GENOMIC DNA]</scope>
    <source>
        <strain evidence="7">DSM 16785</strain>
    </source>
</reference>
<feature type="transmembrane region" description="Helical" evidence="6">
    <location>
        <begin position="284"/>
        <end position="301"/>
    </location>
</feature>
<gene>
    <name evidence="7" type="ORF">SAMN02745164_00292</name>
</gene>
<evidence type="ECO:0000256" key="5">
    <source>
        <dbReference type="ARBA" id="ARBA00023136"/>
    </source>
</evidence>
<feature type="transmembrane region" description="Helical" evidence="6">
    <location>
        <begin position="151"/>
        <end position="170"/>
    </location>
</feature>
<evidence type="ECO:0000256" key="2">
    <source>
        <dbReference type="ARBA" id="ARBA00022475"/>
    </source>
</evidence>
<feature type="transmembrane region" description="Helical" evidence="6">
    <location>
        <begin position="260"/>
        <end position="278"/>
    </location>
</feature>
<dbReference type="GO" id="GO:0005886">
    <property type="term" value="C:plasma membrane"/>
    <property type="evidence" value="ECO:0007669"/>
    <property type="project" value="UniProtKB-SubCell"/>
</dbReference>
<dbReference type="Pfam" id="PF02653">
    <property type="entry name" value="BPD_transp_2"/>
    <property type="match status" value="1"/>
</dbReference>
<dbReference type="OrthoDB" id="9778389at2"/>
<comment type="caution">
    <text evidence="7">The sequence shown here is derived from an EMBL/GenBank/DDBJ whole genome shotgun (WGS) entry which is preliminary data.</text>
</comment>
<name>A0A1M4SXL7_MARH1</name>
<dbReference type="Proteomes" id="UP000184334">
    <property type="component" value="Unassembled WGS sequence"/>
</dbReference>
<proteinExistence type="predicted"/>